<dbReference type="InterPro" id="IPR021598">
    <property type="entry name" value="DUF3221"/>
</dbReference>
<reference evidence="1" key="1">
    <citation type="submission" date="2022-06" db="EMBL/GenBank/DDBJ databases">
        <title>Genome sequencing of Brevibacillus sp. BB3-R1.</title>
        <authorList>
            <person name="Heo J."/>
            <person name="Lee D."/>
            <person name="Won M."/>
            <person name="Han B.-H."/>
            <person name="Hong S.-B."/>
            <person name="Kwon S.-W."/>
        </authorList>
    </citation>
    <scope>NUCLEOTIDE SEQUENCE</scope>
    <source>
        <strain evidence="1">BB3-R1</strain>
    </source>
</reference>
<dbReference type="Pfam" id="PF11518">
    <property type="entry name" value="DUF3221"/>
    <property type="match status" value="1"/>
</dbReference>
<evidence type="ECO:0000313" key="1">
    <source>
        <dbReference type="EMBL" id="USG66791.1"/>
    </source>
</evidence>
<evidence type="ECO:0000313" key="2">
    <source>
        <dbReference type="Proteomes" id="UP001056500"/>
    </source>
</evidence>
<name>A0ABY4WQ92_9BACL</name>
<accession>A0ABY4WQ92</accession>
<keyword evidence="2" id="KW-1185">Reference proteome</keyword>
<dbReference type="EMBL" id="CP098755">
    <property type="protein sequence ID" value="USG66791.1"/>
    <property type="molecule type" value="Genomic_DNA"/>
</dbReference>
<dbReference type="RefSeq" id="WP_251873896.1">
    <property type="nucleotide sequence ID" value="NZ_CP098755.1"/>
</dbReference>
<gene>
    <name evidence="1" type="ORF">NDK47_05695</name>
</gene>
<dbReference type="Proteomes" id="UP001056500">
    <property type="component" value="Chromosome"/>
</dbReference>
<organism evidence="1 2">
    <name type="scientific">Brevibacillus ruminantium</name>
    <dbReference type="NCBI Taxonomy" id="2950604"/>
    <lineage>
        <taxon>Bacteria</taxon>
        <taxon>Bacillati</taxon>
        <taxon>Bacillota</taxon>
        <taxon>Bacilli</taxon>
        <taxon>Bacillales</taxon>
        <taxon>Paenibacillaceae</taxon>
        <taxon>Brevibacillus</taxon>
    </lineage>
</organism>
<proteinExistence type="predicted"/>
<protein>
    <submittedName>
        <fullName evidence="1">YobA family protein</fullName>
    </submittedName>
</protein>
<sequence>MIIMLSLGNGCTTETEKVILGIEGYITLKSDDVHTILVTKAGTTDDAMNVSVSKDTTILNSNGSVMKIEDLKIAQWVEVWVNGNINTSFPSRAFANKIVVYDDSPVEGSNITKTQAVEKALSLTTDIPIQFVSGIEFMKSEGHWKVTIRNNDAKIKKEVIINGRTGEGKLID</sequence>